<proteinExistence type="predicted"/>
<dbReference type="AlphaFoldDB" id="A0A422LYC5"/>
<reference evidence="2 3" key="1">
    <citation type="journal article" date="2018" name="Front. Microbiol.">
        <title>Conversion of Methionine to Cysteine in Lactobacillus paracasei Depends on the Highly Mobile cysK-ctl-cysE Gene Cluster.</title>
        <authorList>
            <person name="Wuthrich D."/>
            <person name="Irmler S."/>
            <person name="Berthoud H."/>
            <person name="Guggenbuhl B."/>
            <person name="Eugster E."/>
            <person name="Bruggmann R."/>
        </authorList>
    </citation>
    <scope>NUCLEOTIDE SEQUENCE [LARGE SCALE GENOMIC DNA]</scope>
    <source>
        <strain evidence="2 3">FAM18157</strain>
    </source>
</reference>
<organism evidence="2 3">
    <name type="scientific">Lacticaseibacillus paracasei</name>
    <name type="common">Lactobacillus paracasei</name>
    <dbReference type="NCBI Taxonomy" id="1597"/>
    <lineage>
        <taxon>Bacteria</taxon>
        <taxon>Bacillati</taxon>
        <taxon>Bacillota</taxon>
        <taxon>Bacilli</taxon>
        <taxon>Lactobacillales</taxon>
        <taxon>Lactobacillaceae</taxon>
        <taxon>Lacticaseibacillus</taxon>
    </lineage>
</organism>
<keyword evidence="1" id="KW-1133">Transmembrane helix</keyword>
<gene>
    <name evidence="2" type="ORF">FAM18157_02739</name>
</gene>
<name>A0A422LYC5_LACPA</name>
<evidence type="ECO:0000256" key="1">
    <source>
        <dbReference type="SAM" id="Phobius"/>
    </source>
</evidence>
<keyword evidence="1" id="KW-0812">Transmembrane</keyword>
<comment type="caution">
    <text evidence="2">The sequence shown here is derived from an EMBL/GenBank/DDBJ whole genome shotgun (WGS) entry which is preliminary data.</text>
</comment>
<sequence>MTLAENWIFVIFSLLFISIGLSTYTYYLRYRFKYNPMSLRRAFKSDATSPYRFGESSNPQISVLAHWAKIVLVGYALSAVATLVAGELGNIPAT</sequence>
<accession>A0A422LYC5</accession>
<keyword evidence="1" id="KW-0472">Membrane</keyword>
<evidence type="ECO:0000313" key="3">
    <source>
        <dbReference type="Proteomes" id="UP000284716"/>
    </source>
</evidence>
<evidence type="ECO:0000313" key="2">
    <source>
        <dbReference type="EMBL" id="RND79250.1"/>
    </source>
</evidence>
<dbReference type="Proteomes" id="UP000284716">
    <property type="component" value="Unassembled WGS sequence"/>
</dbReference>
<protein>
    <submittedName>
        <fullName evidence="2">Uncharacterized protein</fullName>
    </submittedName>
</protein>
<dbReference type="EMBL" id="LKFS01000101">
    <property type="protein sequence ID" value="RND79250.1"/>
    <property type="molecule type" value="Genomic_DNA"/>
</dbReference>
<feature type="transmembrane region" description="Helical" evidence="1">
    <location>
        <begin position="6"/>
        <end position="27"/>
    </location>
</feature>